<evidence type="ECO:0000313" key="2">
    <source>
        <dbReference type="EMBL" id="RHN42134.1"/>
    </source>
</evidence>
<organism evidence="1">
    <name type="scientific">Medicago truncatula</name>
    <name type="common">Barrel medic</name>
    <name type="synonym">Medicago tribuloides</name>
    <dbReference type="NCBI Taxonomy" id="3880"/>
    <lineage>
        <taxon>Eukaryota</taxon>
        <taxon>Viridiplantae</taxon>
        <taxon>Streptophyta</taxon>
        <taxon>Embryophyta</taxon>
        <taxon>Tracheophyta</taxon>
        <taxon>Spermatophyta</taxon>
        <taxon>Magnoliopsida</taxon>
        <taxon>eudicotyledons</taxon>
        <taxon>Gunneridae</taxon>
        <taxon>Pentapetalae</taxon>
        <taxon>rosids</taxon>
        <taxon>fabids</taxon>
        <taxon>Fabales</taxon>
        <taxon>Fabaceae</taxon>
        <taxon>Papilionoideae</taxon>
        <taxon>50 kb inversion clade</taxon>
        <taxon>NPAAA clade</taxon>
        <taxon>Hologalegina</taxon>
        <taxon>IRL clade</taxon>
        <taxon>Trifolieae</taxon>
        <taxon>Medicago</taxon>
    </lineage>
</organism>
<gene>
    <name evidence="2" type="ORF">MtrunA17_Chr8g0373551</name>
</gene>
<evidence type="ECO:0000313" key="1">
    <source>
        <dbReference type="EMBL" id="AFK40486.1"/>
    </source>
</evidence>
<reference evidence="2" key="2">
    <citation type="journal article" date="2018" name="Nat. Plants">
        <title>Whole-genome landscape of Medicago truncatula symbiotic genes.</title>
        <authorList>
            <person name="Pecrix Y."/>
            <person name="Gamas P."/>
            <person name="Carrere S."/>
        </authorList>
    </citation>
    <scope>NUCLEOTIDE SEQUENCE</scope>
    <source>
        <tissue evidence="2">Leaves</tissue>
    </source>
</reference>
<dbReference type="EMBL" id="BT140691">
    <property type="protein sequence ID" value="AFK40486.1"/>
    <property type="molecule type" value="mRNA"/>
</dbReference>
<dbReference type="EMBL" id="PSQE01000008">
    <property type="protein sequence ID" value="RHN42134.1"/>
    <property type="molecule type" value="Genomic_DNA"/>
</dbReference>
<proteinExistence type="evidence at transcript level"/>
<protein>
    <submittedName>
        <fullName evidence="1">Uncharacterized protein</fullName>
    </submittedName>
</protein>
<dbReference type="Proteomes" id="UP000265566">
    <property type="component" value="Chromosome 8"/>
</dbReference>
<dbReference type="AlphaFoldDB" id="I3SJP4"/>
<reference evidence="1" key="1">
    <citation type="submission" date="2012-05" db="EMBL/GenBank/DDBJ databases">
        <authorList>
            <person name="Krishnakumar V."/>
            <person name="Cheung F."/>
            <person name="Xiao Y."/>
            <person name="Chan A."/>
            <person name="Moskal W.A."/>
            <person name="Town C.D."/>
        </authorList>
    </citation>
    <scope>NUCLEOTIDE SEQUENCE</scope>
</reference>
<dbReference type="Gramene" id="rna48535">
    <property type="protein sequence ID" value="RHN42134.1"/>
    <property type="gene ID" value="gene48535"/>
</dbReference>
<sequence length="72" mass="8181">MLHCPLNLRQPYAHTLNFSQPVLSKTSTLYLVKVTFSFPLIYSLSSGTIVQDKSTRPHLHITCFIDPKLHIA</sequence>
<accession>I3SJP4</accession>
<name>I3SJP4_MEDTR</name>